<gene>
    <name evidence="2" type="ORF">ACFQZ6_31050</name>
</gene>
<keyword evidence="1" id="KW-0812">Transmembrane</keyword>
<dbReference type="InterPro" id="IPR021424">
    <property type="entry name" value="PorA"/>
</dbReference>
<feature type="transmembrane region" description="Helical" evidence="1">
    <location>
        <begin position="77"/>
        <end position="95"/>
    </location>
</feature>
<organism evidence="2 3">
    <name type="scientific">Streptomyces flavalbus</name>
    <dbReference type="NCBI Taxonomy" id="2665155"/>
    <lineage>
        <taxon>Bacteria</taxon>
        <taxon>Bacillati</taxon>
        <taxon>Actinomycetota</taxon>
        <taxon>Actinomycetes</taxon>
        <taxon>Kitasatosporales</taxon>
        <taxon>Streptomycetaceae</taxon>
        <taxon>Streptomyces</taxon>
    </lineage>
</organism>
<keyword evidence="1" id="KW-1133">Transmembrane helix</keyword>
<dbReference type="Pfam" id="PF11271">
    <property type="entry name" value="PorA"/>
    <property type="match status" value="1"/>
</dbReference>
<dbReference type="EMBL" id="JBHTEB010000001">
    <property type="protein sequence ID" value="MFD0318568.1"/>
    <property type="molecule type" value="Genomic_DNA"/>
</dbReference>
<dbReference type="Proteomes" id="UP001597023">
    <property type="component" value="Unassembled WGS sequence"/>
</dbReference>
<evidence type="ECO:0000256" key="1">
    <source>
        <dbReference type="SAM" id="Phobius"/>
    </source>
</evidence>
<proteinExistence type="predicted"/>
<sequence length="102" mass="10605">MVRQPGVRLVVDQPTGRVLYAGLGPRQTLRAPGAKKDAVVVLDARKLAHTSETQEFAVGHAREDGARLRAVGTTVPVGAATAGVVLATAGTVLLLRGRRTGE</sequence>
<keyword evidence="1" id="KW-0472">Membrane</keyword>
<dbReference type="RefSeq" id="WP_381615768.1">
    <property type="nucleotide sequence ID" value="NZ_JBHTEB010000001.1"/>
</dbReference>
<evidence type="ECO:0000313" key="2">
    <source>
        <dbReference type="EMBL" id="MFD0318568.1"/>
    </source>
</evidence>
<keyword evidence="3" id="KW-1185">Reference proteome</keyword>
<comment type="caution">
    <text evidence="2">The sequence shown here is derived from an EMBL/GenBank/DDBJ whole genome shotgun (WGS) entry which is preliminary data.</text>
</comment>
<protein>
    <submittedName>
        <fullName evidence="2">Porin PorA family protein</fullName>
    </submittedName>
</protein>
<evidence type="ECO:0000313" key="3">
    <source>
        <dbReference type="Proteomes" id="UP001597023"/>
    </source>
</evidence>
<reference evidence="3" key="1">
    <citation type="journal article" date="2019" name="Int. J. Syst. Evol. Microbiol.">
        <title>The Global Catalogue of Microorganisms (GCM) 10K type strain sequencing project: providing services to taxonomists for standard genome sequencing and annotation.</title>
        <authorList>
            <consortium name="The Broad Institute Genomics Platform"/>
            <consortium name="The Broad Institute Genome Sequencing Center for Infectious Disease"/>
            <person name="Wu L."/>
            <person name="Ma J."/>
        </authorList>
    </citation>
    <scope>NUCLEOTIDE SEQUENCE [LARGE SCALE GENOMIC DNA]</scope>
    <source>
        <strain evidence="3">CGMCC 4.7400</strain>
    </source>
</reference>
<name>A0ABW2WGY9_9ACTN</name>
<accession>A0ABW2WGY9</accession>